<evidence type="ECO:0000313" key="12">
    <source>
        <dbReference type="Ensembl" id="ENSGMOP00000050841.1"/>
    </source>
</evidence>
<feature type="compositionally biased region" description="Low complexity" evidence="9">
    <location>
        <begin position="1252"/>
        <end position="1261"/>
    </location>
</feature>
<dbReference type="InterPro" id="IPR013783">
    <property type="entry name" value="Ig-like_fold"/>
</dbReference>
<dbReference type="GO" id="GO:0043394">
    <property type="term" value="F:proteoglycan binding"/>
    <property type="evidence" value="ECO:0007669"/>
    <property type="project" value="TreeGrafter"/>
</dbReference>
<dbReference type="GO" id="GO:0009888">
    <property type="term" value="P:tissue development"/>
    <property type="evidence" value="ECO:0007669"/>
    <property type="project" value="UniProtKB-ARBA"/>
</dbReference>
<keyword evidence="6" id="KW-0176">Collagen</keyword>
<feature type="compositionally biased region" description="Gly residues" evidence="9">
    <location>
        <begin position="1309"/>
        <end position="1323"/>
    </location>
</feature>
<keyword evidence="7" id="KW-0379">Hydroxylation</keyword>
<dbReference type="Ensembl" id="ENSGMOT00000027348.1">
    <property type="protein sequence ID" value="ENSGMOP00000050841.1"/>
    <property type="gene ID" value="ENSGMOG00000016536.2"/>
</dbReference>
<feature type="region of interest" description="Disordered" evidence="9">
    <location>
        <begin position="1251"/>
        <end position="1389"/>
    </location>
</feature>
<dbReference type="PROSITE" id="PS50853">
    <property type="entry name" value="FN3"/>
    <property type="match status" value="4"/>
</dbReference>
<dbReference type="GO" id="GO:0005201">
    <property type="term" value="F:extracellular matrix structural constituent"/>
    <property type="evidence" value="ECO:0007669"/>
    <property type="project" value="TreeGrafter"/>
</dbReference>
<dbReference type="InterPro" id="IPR036116">
    <property type="entry name" value="FN3_sf"/>
</dbReference>
<dbReference type="CDD" id="cd00063">
    <property type="entry name" value="FN3"/>
    <property type="match status" value="5"/>
</dbReference>
<dbReference type="SUPFAM" id="SSF53300">
    <property type="entry name" value="vWA-like"/>
    <property type="match status" value="2"/>
</dbReference>
<evidence type="ECO:0000256" key="9">
    <source>
        <dbReference type="SAM" id="MobiDB-lite"/>
    </source>
</evidence>
<feature type="domain" description="VWFA" evidence="10">
    <location>
        <begin position="730"/>
        <end position="903"/>
    </location>
</feature>
<evidence type="ECO:0000256" key="6">
    <source>
        <dbReference type="ARBA" id="ARBA00023119"/>
    </source>
</evidence>
<dbReference type="SUPFAM" id="SSF49899">
    <property type="entry name" value="Concanavalin A-like lectins/glucanases"/>
    <property type="match status" value="1"/>
</dbReference>
<organism evidence="12 13">
    <name type="scientific">Gadus morhua</name>
    <name type="common">Atlantic cod</name>
    <dbReference type="NCBI Taxonomy" id="8049"/>
    <lineage>
        <taxon>Eukaryota</taxon>
        <taxon>Metazoa</taxon>
        <taxon>Chordata</taxon>
        <taxon>Craniata</taxon>
        <taxon>Vertebrata</taxon>
        <taxon>Euteleostomi</taxon>
        <taxon>Actinopterygii</taxon>
        <taxon>Neopterygii</taxon>
        <taxon>Teleostei</taxon>
        <taxon>Neoteleostei</taxon>
        <taxon>Acanthomorphata</taxon>
        <taxon>Zeiogadaria</taxon>
        <taxon>Gadariae</taxon>
        <taxon>Gadiformes</taxon>
        <taxon>Gadoidei</taxon>
        <taxon>Gadidae</taxon>
        <taxon>Gadus</taxon>
    </lineage>
</organism>
<feature type="domain" description="Fibronectin type-III" evidence="11">
    <location>
        <begin position="305"/>
        <end position="398"/>
    </location>
</feature>
<evidence type="ECO:0000256" key="4">
    <source>
        <dbReference type="ARBA" id="ARBA00022737"/>
    </source>
</evidence>
<dbReference type="InterPro" id="IPR048287">
    <property type="entry name" value="TSPN-like_N"/>
</dbReference>
<feature type="compositionally biased region" description="Low complexity" evidence="9">
    <location>
        <begin position="1292"/>
        <end position="1302"/>
    </location>
</feature>
<evidence type="ECO:0000256" key="3">
    <source>
        <dbReference type="ARBA" id="ARBA00022729"/>
    </source>
</evidence>
<dbReference type="Pfam" id="PF00041">
    <property type="entry name" value="fn3"/>
    <property type="match status" value="4"/>
</dbReference>
<dbReference type="InterPro" id="IPR050525">
    <property type="entry name" value="ECM_Assembly_Org"/>
</dbReference>
<dbReference type="Gene3D" id="2.60.40.10">
    <property type="entry name" value="Immunoglobulins"/>
    <property type="match status" value="5"/>
</dbReference>
<dbReference type="InterPro" id="IPR013320">
    <property type="entry name" value="ConA-like_dom_sf"/>
</dbReference>
<dbReference type="InterPro" id="IPR003961">
    <property type="entry name" value="FN3_dom"/>
</dbReference>
<dbReference type="GO" id="GO:0007160">
    <property type="term" value="P:cell-matrix adhesion"/>
    <property type="evidence" value="ECO:0007669"/>
    <property type="project" value="TreeGrafter"/>
</dbReference>
<keyword evidence="2" id="KW-0964">Secreted</keyword>
<dbReference type="Pfam" id="PF01391">
    <property type="entry name" value="Collagen"/>
    <property type="match status" value="1"/>
</dbReference>
<comment type="subcellular location">
    <subcellularLocation>
        <location evidence="1">Secreted</location>
        <location evidence="1">Extracellular space</location>
        <location evidence="1">Extracellular matrix</location>
    </subcellularLocation>
</comment>
<dbReference type="GO" id="GO:0005614">
    <property type="term" value="C:interstitial matrix"/>
    <property type="evidence" value="ECO:0007669"/>
    <property type="project" value="UniProtKB-ARBA"/>
</dbReference>
<feature type="compositionally biased region" description="Low complexity" evidence="9">
    <location>
        <begin position="1329"/>
        <end position="1354"/>
    </location>
</feature>
<keyword evidence="2" id="KW-0272">Extracellular matrix</keyword>
<dbReference type="GO" id="GO:0005581">
    <property type="term" value="C:collagen trimer"/>
    <property type="evidence" value="ECO:0007669"/>
    <property type="project" value="UniProtKB-KW"/>
</dbReference>
<dbReference type="SMART" id="SM00210">
    <property type="entry name" value="TSPN"/>
    <property type="match status" value="1"/>
</dbReference>
<dbReference type="InterPro" id="IPR008160">
    <property type="entry name" value="Collagen"/>
</dbReference>
<dbReference type="InterPro" id="IPR002035">
    <property type="entry name" value="VWF_A"/>
</dbReference>
<dbReference type="PROSITE" id="PS50234">
    <property type="entry name" value="VWFA"/>
    <property type="match status" value="2"/>
</dbReference>
<dbReference type="InterPro" id="IPR036465">
    <property type="entry name" value="vWFA_dom_sf"/>
</dbReference>
<evidence type="ECO:0000256" key="7">
    <source>
        <dbReference type="ARBA" id="ARBA00023278"/>
    </source>
</evidence>
<dbReference type="PRINTS" id="PR00453">
    <property type="entry name" value="VWFADOMAIN"/>
</dbReference>
<evidence type="ECO:0000259" key="10">
    <source>
        <dbReference type="PROSITE" id="PS50234"/>
    </source>
</evidence>
<dbReference type="GO" id="GO:0007507">
    <property type="term" value="P:heart development"/>
    <property type="evidence" value="ECO:0007669"/>
    <property type="project" value="TreeGrafter"/>
</dbReference>
<reference evidence="12" key="2">
    <citation type="submission" date="2025-09" db="UniProtKB">
        <authorList>
            <consortium name="Ensembl"/>
        </authorList>
    </citation>
    <scope>IDENTIFICATION</scope>
</reference>
<feature type="domain" description="VWFA" evidence="10">
    <location>
        <begin position="29"/>
        <end position="201"/>
    </location>
</feature>
<keyword evidence="5" id="KW-0130">Cell adhesion</keyword>
<dbReference type="PANTHER" id="PTHR24020">
    <property type="entry name" value="COLLAGEN ALPHA"/>
    <property type="match status" value="1"/>
</dbReference>
<accession>A0A8C5FNZ6</accession>
<dbReference type="Pfam" id="PF00092">
    <property type="entry name" value="VWA"/>
    <property type="match status" value="2"/>
</dbReference>
<feature type="domain" description="Fibronectin type-III" evidence="11">
    <location>
        <begin position="216"/>
        <end position="304"/>
    </location>
</feature>
<reference evidence="12" key="1">
    <citation type="submission" date="2025-08" db="UniProtKB">
        <authorList>
            <consortium name="Ensembl"/>
        </authorList>
    </citation>
    <scope>IDENTIFICATION</scope>
</reference>
<evidence type="ECO:0000259" key="11">
    <source>
        <dbReference type="PROSITE" id="PS50853"/>
    </source>
</evidence>
<dbReference type="GO" id="GO:0007044">
    <property type="term" value="P:cell-substrate junction assembly"/>
    <property type="evidence" value="ECO:0007669"/>
    <property type="project" value="TreeGrafter"/>
</dbReference>
<name>A0A8C5FNZ6_GADMO</name>
<evidence type="ECO:0000256" key="5">
    <source>
        <dbReference type="ARBA" id="ARBA00022889"/>
    </source>
</evidence>
<dbReference type="SMART" id="SM00060">
    <property type="entry name" value="FN3"/>
    <property type="match status" value="4"/>
</dbReference>
<dbReference type="GeneTree" id="ENSGT00940000154923"/>
<evidence type="ECO:0000313" key="13">
    <source>
        <dbReference type="Proteomes" id="UP000694546"/>
    </source>
</evidence>
<dbReference type="GO" id="GO:0005178">
    <property type="term" value="F:integrin binding"/>
    <property type="evidence" value="ECO:0007669"/>
    <property type="project" value="TreeGrafter"/>
</dbReference>
<dbReference type="Proteomes" id="UP000694546">
    <property type="component" value="Chromosome 5"/>
</dbReference>
<gene>
    <name evidence="12" type="primary">COL12A1</name>
</gene>
<sequence>KIFFSHAFRGTPSPTDLSDVRCKTKAQADIVILVDGSWSIGRLNFKTIRAFIARMVGVFDIGSERVQIGLAQYSGDPKTEWHLNAHDNRDSLLEAIANLPYKGGNTMTGLALNYILQNNFKDNVGMRTKARKIGVLVTDGKSQDDIIANSANLRDQGIELYAIGVKNADENELRSIASDPDDIHMYNVKDFSFLLDIVDRVTDNLCNSVKGSGIFAPTDLVTSEVTHYSFRATWMAPSSPVEKFRVEYVDVSGRPQQVFVDGSQNTVVLQSLNPLTEYQVSVYSVIGEESSEPLRGAETTLPLSAVTRMTIYDEQVTTMRVRWEKALGATGYMLLYSTINATQPARELEVRLTTGETTEVQLDNLYPNTAYTLSLFALHGELASEPLTDQGVTRTYGQALAILNSDETTHLLENLEPDTPYVVSVTAIYPDESESEDLLGTEPPSIIPDTIPLIVPPFPEPLGGVRNLRVTDPTTSTLNVNWEAAEGNVRQYKIYYVPAAGGVEETVLVPGGTTETMLQQLLPNTPYNVGVVPLYEDGEGPAASDVGTTLPRSAPRNMRVYDPTTSTLSVSWEHALGPVVQYVITYAPTTGDPIEEHRLAITIDLYGRWLEHGINDGTKCVIVLFLSVYLNVTDLTTYNVGYDSFCIRWAPHRAATSYRLEVKPFDPQVTTVQGSARDYCFKGLTPDALYNATVYTQTTNMEGPGVSPPTPPPPPTIPSALDVCNGAKADLVFLIDGSWSIGDESFNKVIQFVFSMTGAFDVISAKGMQVSFVQYSDDAKTEFKLNSYHDKGMVLSALHMVRYRGGNTKTGVALKHVYEKVFNTEGGMRRNVPKVLVVVTDGRSQDEVKKEAEKLQHSGYSVFVVGVADVDQTELRNIGSKPSERHVFVVDDFDAFAKIQDNLITFICETATSTCPLIYMNGFTTPGFRMLEAFNITDKTFAGMNGVSMETGSFNSFIAYRLHKDSFISQPTKEIHPEGLPPAYTIILLFRLLPDTPTEAFDIWQIADRNNNPEVGVTVNRDKTITFYNKDTRGEIQKTVFNDPKVKEVFHGSFHKLHISISPEKVKLNVDCQEVAEKPIKAANNITLEGYEVLGKMSKSGGGKKQSATFQLQMFDIVCSLSWTTRDKCCDLPATVSCRVCWRFPFLVVFFITVSPNPPFSRCAWSVSQGGFGPRGEAGPAGPLGPPGPQGPNGLSLPGEPVSHGSAGIKGEKGDRGDFASQNMMRSIARQVCEQLVNSQMSRINQMLNQIPSGYRSSSSGPPGPAGPPGNEGSRGEPGQTGRPGFPGTPGLPGNNGEPGLAGEKGERGNPGTGTRGQRGGNGPPGPPGESRTGPPGPSGTAGPRGPPGRQGASGVRGPPGPPGYCDSSQCVGIPYNGQGYTGTAGSTL</sequence>
<dbReference type="CDD" id="cd01482">
    <property type="entry name" value="vWA_collagen_alphaI-XII-like"/>
    <property type="match status" value="2"/>
</dbReference>
<feature type="region of interest" description="Disordered" evidence="9">
    <location>
        <begin position="1174"/>
        <end position="1219"/>
    </location>
</feature>
<feature type="domain" description="Fibronectin type-III" evidence="11">
    <location>
        <begin position="631"/>
        <end position="720"/>
    </location>
</feature>
<dbReference type="GO" id="GO:0007399">
    <property type="term" value="P:nervous system development"/>
    <property type="evidence" value="ECO:0007669"/>
    <property type="project" value="TreeGrafter"/>
</dbReference>
<evidence type="ECO:0000256" key="8">
    <source>
        <dbReference type="ARBA" id="ARBA00049648"/>
    </source>
</evidence>
<evidence type="ECO:0000256" key="2">
    <source>
        <dbReference type="ARBA" id="ARBA00022530"/>
    </source>
</evidence>
<dbReference type="SUPFAM" id="SSF49265">
    <property type="entry name" value="Fibronectin type III"/>
    <property type="match status" value="5"/>
</dbReference>
<proteinExistence type="inferred from homology"/>
<dbReference type="Gene3D" id="2.60.120.200">
    <property type="match status" value="1"/>
</dbReference>
<keyword evidence="4" id="KW-0677">Repeat</keyword>
<keyword evidence="3" id="KW-0732">Signal</keyword>
<keyword evidence="13" id="KW-1185">Reference proteome</keyword>
<feature type="domain" description="Fibronectin type-III" evidence="11">
    <location>
        <begin position="464"/>
        <end position="553"/>
    </location>
</feature>
<dbReference type="SMART" id="SM00327">
    <property type="entry name" value="VWA"/>
    <property type="match status" value="2"/>
</dbReference>
<dbReference type="PANTHER" id="PTHR24020:SF17">
    <property type="entry name" value="COLLAGEN ALPHA-1(XII) CHAIN"/>
    <property type="match status" value="1"/>
</dbReference>
<evidence type="ECO:0000256" key="1">
    <source>
        <dbReference type="ARBA" id="ARBA00004498"/>
    </source>
</evidence>
<protein>
    <submittedName>
        <fullName evidence="12">Collagen type XII alpha 1 chain</fullName>
    </submittedName>
</protein>
<dbReference type="Gene3D" id="3.40.50.410">
    <property type="entry name" value="von Willebrand factor, type A domain"/>
    <property type="match status" value="2"/>
</dbReference>
<comment type="similarity">
    <text evidence="8">Belongs to the fibril-associated collagens with interrupted helices (FACIT) family.</text>
</comment>